<name>A0A3G9GCG3_9NEIS</name>
<keyword evidence="2" id="KW-1185">Reference proteome</keyword>
<dbReference type="AlphaFoldDB" id="A0A3G9GCG3"/>
<protein>
    <submittedName>
        <fullName evidence="1">Uncharacterized protein</fullName>
    </submittedName>
</protein>
<proteinExistence type="predicted"/>
<dbReference type="Proteomes" id="UP000198290">
    <property type="component" value="Chromosome"/>
</dbReference>
<evidence type="ECO:0000313" key="1">
    <source>
        <dbReference type="EMBL" id="BBF83901.1"/>
    </source>
</evidence>
<reference evidence="2" key="3">
    <citation type="journal article" date="2017" name="Plant Physiol. Biochem.">
        <title>Differential oxidative and antioxidative response of duckweed Lemna minor toward plant growth promoting/inhibiting bacteria.</title>
        <authorList>
            <person name="Ishizawa H."/>
            <person name="Kuroda M."/>
            <person name="Morikawa M."/>
            <person name="Ike M."/>
        </authorList>
    </citation>
    <scope>NUCLEOTIDE SEQUENCE [LARGE SCALE GENOMIC DNA]</scope>
    <source>
        <strain evidence="2">H3</strain>
    </source>
</reference>
<dbReference type="EMBL" id="AP018823">
    <property type="protein sequence ID" value="BBF83901.1"/>
    <property type="molecule type" value="Genomic_DNA"/>
</dbReference>
<sequence length="60" mass="6840">MSDFDSGPIFAIKARPLFDNAHCSLRNATNGGPSTVSNQIKRRPDRFFQVVWQSRRCGWV</sequence>
<organism evidence="1 2">
    <name type="scientific">Aquitalea magnusonii</name>
    <dbReference type="NCBI Taxonomy" id="332411"/>
    <lineage>
        <taxon>Bacteria</taxon>
        <taxon>Pseudomonadati</taxon>
        <taxon>Pseudomonadota</taxon>
        <taxon>Betaproteobacteria</taxon>
        <taxon>Neisseriales</taxon>
        <taxon>Chromobacteriaceae</taxon>
        <taxon>Aquitalea</taxon>
    </lineage>
</organism>
<accession>A0A3G9GCG3</accession>
<dbReference type="KEGG" id="amah:DLM_0220"/>
<gene>
    <name evidence="1" type="ORF">DLM_0220</name>
</gene>
<evidence type="ECO:0000313" key="2">
    <source>
        <dbReference type="Proteomes" id="UP000198290"/>
    </source>
</evidence>
<reference evidence="2" key="1">
    <citation type="journal article" date="2017" name="Biotechnol. Biofuels">
        <title>Evaluation of environmental bacterial communities as a factor affecting the growth of duckweed Lemna minor.</title>
        <authorList>
            <person name="Ishizawa H."/>
            <person name="Kuroda M."/>
            <person name="Morikawa M."/>
            <person name="Ike M."/>
        </authorList>
    </citation>
    <scope>NUCLEOTIDE SEQUENCE [LARGE SCALE GENOMIC DNA]</scope>
    <source>
        <strain evidence="2">H3</strain>
    </source>
</reference>
<reference evidence="1 2" key="2">
    <citation type="journal article" date="2017" name="Genome Announc.">
        <title>Draft genome sequence of Aquitalea magnusonii strain H3, a plant growth-promoting bacterium of duckweed Lemna minor.</title>
        <authorList>
            <person name="Ishizawa H."/>
            <person name="Kuroda M."/>
            <person name="Ike M."/>
        </authorList>
    </citation>
    <scope>NUCLEOTIDE SEQUENCE [LARGE SCALE GENOMIC DNA]</scope>
    <source>
        <strain evidence="1 2">H3</strain>
    </source>
</reference>